<feature type="domain" description="Putative Flp pilus-assembly TadG-like N-terminal" evidence="1">
    <location>
        <begin position="13"/>
        <end position="60"/>
    </location>
</feature>
<dbReference type="InterPro" id="IPR055729">
    <property type="entry name" value="DUF7305"/>
</dbReference>
<evidence type="ECO:0000259" key="2">
    <source>
        <dbReference type="Pfam" id="PF23981"/>
    </source>
</evidence>
<feature type="domain" description="DUF7305" evidence="2">
    <location>
        <begin position="334"/>
        <end position="407"/>
    </location>
</feature>
<protein>
    <recommendedName>
        <fullName evidence="5">Flp pilus-assembly TadG-like N-terminal domain-containing protein</fullName>
    </recommendedName>
</protein>
<evidence type="ECO:0000259" key="1">
    <source>
        <dbReference type="Pfam" id="PF13400"/>
    </source>
</evidence>
<dbReference type="Proteomes" id="UP000543804">
    <property type="component" value="Unassembled WGS sequence"/>
</dbReference>
<dbReference type="AlphaFoldDB" id="A0A848B5J7"/>
<reference evidence="3 4" key="1">
    <citation type="submission" date="2020-04" db="EMBL/GenBank/DDBJ databases">
        <authorList>
            <person name="Hitch T.C.A."/>
            <person name="Wylensek D."/>
            <person name="Clavel T."/>
        </authorList>
    </citation>
    <scope>NUCLEOTIDE SEQUENCE [LARGE SCALE GENOMIC DNA]</scope>
    <source>
        <strain evidence="3 4">PG-130-P53-12</strain>
    </source>
</reference>
<gene>
    <name evidence="3" type="ORF">HF878_06865</name>
</gene>
<organism evidence="3 4">
    <name type="scientific">Selenomonas bovis</name>
    <dbReference type="NCBI Taxonomy" id="416586"/>
    <lineage>
        <taxon>Bacteria</taxon>
        <taxon>Bacillati</taxon>
        <taxon>Bacillota</taxon>
        <taxon>Negativicutes</taxon>
        <taxon>Selenomonadales</taxon>
        <taxon>Selenomonadaceae</taxon>
        <taxon>Selenomonas</taxon>
    </lineage>
</organism>
<accession>A0A848B5J7</accession>
<dbReference type="RefSeq" id="WP_170077589.1">
    <property type="nucleotide sequence ID" value="NZ_JABAFA010000022.1"/>
</dbReference>
<dbReference type="Pfam" id="PF13400">
    <property type="entry name" value="Tad"/>
    <property type="match status" value="1"/>
</dbReference>
<proteinExistence type="predicted"/>
<keyword evidence="4" id="KW-1185">Reference proteome</keyword>
<dbReference type="Pfam" id="PF23981">
    <property type="entry name" value="DUF7305"/>
    <property type="match status" value="1"/>
</dbReference>
<evidence type="ECO:0008006" key="5">
    <source>
        <dbReference type="Google" id="ProtNLM"/>
    </source>
</evidence>
<dbReference type="EMBL" id="JABAFA010000022">
    <property type="protein sequence ID" value="NMD99193.1"/>
    <property type="molecule type" value="Genomic_DNA"/>
</dbReference>
<evidence type="ECO:0000313" key="3">
    <source>
        <dbReference type="EMBL" id="NMD99193.1"/>
    </source>
</evidence>
<dbReference type="InterPro" id="IPR028087">
    <property type="entry name" value="Tad_N"/>
</dbReference>
<sequence length="430" mass="46133">MLSFFRGFLRQRGSVLLLTGLLLPFVIGVTGLAVDVGNLYLTQSRLQNAADAAALAGAADIRDDLIAHRTTVQGVKANHSAADNVAGGYVDDNLGKDVASRGYDVPEASAAQLQYKVSLTEDVPLYFLRVFGADKTRSVGAASTAAIIGKGKATTSKHLFVFKDGMEEVNSINNPDNMNIKGQISSTFDGDIAYTDGVTSGAPDYTPIANPSYFPPNGIQYSSQNANLKYFFTKQAADENCSVTEAEANGYGHQANYTAYDMDALHRQVTAMTQVRYTNGKNPDSSEAIFDQNTSTAIYIKEPNVNLSVNRLPGSDTHPNDPVYLNIDDSIGVVNINVNSDNVRPLVVCYNGKGEIHFNMQGHTFRGIIYAPNSPKILCNAGGGNFYGSMIASGLDLRNDRGHFFYEDFDASSGSAATGGASSDYEIKLL</sequence>
<comment type="caution">
    <text evidence="3">The sequence shown here is derived from an EMBL/GenBank/DDBJ whole genome shotgun (WGS) entry which is preliminary data.</text>
</comment>
<evidence type="ECO:0000313" key="4">
    <source>
        <dbReference type="Proteomes" id="UP000543804"/>
    </source>
</evidence>
<name>A0A848B5J7_9FIRM</name>